<evidence type="ECO:0000256" key="1">
    <source>
        <dbReference type="SAM" id="MobiDB-lite"/>
    </source>
</evidence>
<sequence length="124" mass="13133">MACLQDSSFTFSRDLATPRRRTSSAQEQAICAAAIVRVDPQTWPGATGICKCCQHLSEALQSGLTLMPAGTLPPLRAGQGRLTSAAPRPQEGSARIRLDTVSQSLSGGSQLSRNRADKLHGSQN</sequence>
<organism evidence="2 3">
    <name type="scientific">Aldrovandia affinis</name>
    <dbReference type="NCBI Taxonomy" id="143900"/>
    <lineage>
        <taxon>Eukaryota</taxon>
        <taxon>Metazoa</taxon>
        <taxon>Chordata</taxon>
        <taxon>Craniata</taxon>
        <taxon>Vertebrata</taxon>
        <taxon>Euteleostomi</taxon>
        <taxon>Actinopterygii</taxon>
        <taxon>Neopterygii</taxon>
        <taxon>Teleostei</taxon>
        <taxon>Notacanthiformes</taxon>
        <taxon>Halosauridae</taxon>
        <taxon>Aldrovandia</taxon>
    </lineage>
</organism>
<name>A0AAD7TAT4_9TELE</name>
<comment type="caution">
    <text evidence="2">The sequence shown here is derived from an EMBL/GenBank/DDBJ whole genome shotgun (WGS) entry which is preliminary data.</text>
</comment>
<dbReference type="EMBL" id="JAINUG010000004">
    <property type="protein sequence ID" value="KAJ8417323.1"/>
    <property type="molecule type" value="Genomic_DNA"/>
</dbReference>
<feature type="compositionally biased region" description="Basic and acidic residues" evidence="1">
    <location>
        <begin position="114"/>
        <end position="124"/>
    </location>
</feature>
<accession>A0AAD7TAT4</accession>
<evidence type="ECO:0000313" key="3">
    <source>
        <dbReference type="Proteomes" id="UP001221898"/>
    </source>
</evidence>
<feature type="compositionally biased region" description="Low complexity" evidence="1">
    <location>
        <begin position="102"/>
        <end position="112"/>
    </location>
</feature>
<reference evidence="2" key="1">
    <citation type="journal article" date="2023" name="Science">
        <title>Genome structures resolve the early diversification of teleost fishes.</title>
        <authorList>
            <person name="Parey E."/>
            <person name="Louis A."/>
            <person name="Montfort J."/>
            <person name="Bouchez O."/>
            <person name="Roques C."/>
            <person name="Iampietro C."/>
            <person name="Lluch J."/>
            <person name="Castinel A."/>
            <person name="Donnadieu C."/>
            <person name="Desvignes T."/>
            <person name="Floi Bucao C."/>
            <person name="Jouanno E."/>
            <person name="Wen M."/>
            <person name="Mejri S."/>
            <person name="Dirks R."/>
            <person name="Jansen H."/>
            <person name="Henkel C."/>
            <person name="Chen W.J."/>
            <person name="Zahm M."/>
            <person name="Cabau C."/>
            <person name="Klopp C."/>
            <person name="Thompson A.W."/>
            <person name="Robinson-Rechavi M."/>
            <person name="Braasch I."/>
            <person name="Lecointre G."/>
            <person name="Bobe J."/>
            <person name="Postlethwait J.H."/>
            <person name="Berthelot C."/>
            <person name="Roest Crollius H."/>
            <person name="Guiguen Y."/>
        </authorList>
    </citation>
    <scope>NUCLEOTIDE SEQUENCE</scope>
    <source>
        <strain evidence="2">NC1722</strain>
    </source>
</reference>
<proteinExistence type="predicted"/>
<dbReference type="AlphaFoldDB" id="A0AAD7TAT4"/>
<gene>
    <name evidence="2" type="ORF">AAFF_G00285500</name>
</gene>
<dbReference type="Proteomes" id="UP001221898">
    <property type="component" value="Unassembled WGS sequence"/>
</dbReference>
<feature type="region of interest" description="Disordered" evidence="1">
    <location>
        <begin position="69"/>
        <end position="124"/>
    </location>
</feature>
<protein>
    <submittedName>
        <fullName evidence="2">Uncharacterized protein</fullName>
    </submittedName>
</protein>
<keyword evidence="3" id="KW-1185">Reference proteome</keyword>
<evidence type="ECO:0000313" key="2">
    <source>
        <dbReference type="EMBL" id="KAJ8417323.1"/>
    </source>
</evidence>